<dbReference type="EMBL" id="PDNW01000001">
    <property type="protein sequence ID" value="PLC51526.1"/>
    <property type="molecule type" value="Genomic_DNA"/>
</dbReference>
<proteinExistence type="inferred from homology"/>
<dbReference type="InterPro" id="IPR042100">
    <property type="entry name" value="Bug_dom1"/>
</dbReference>
<dbReference type="PANTHER" id="PTHR42928">
    <property type="entry name" value="TRICARBOXYLATE-BINDING PROTEIN"/>
    <property type="match status" value="1"/>
</dbReference>
<accession>A0A2N4U924</accession>
<dbReference type="Pfam" id="PF03401">
    <property type="entry name" value="TctC"/>
    <property type="match status" value="1"/>
</dbReference>
<dbReference type="SUPFAM" id="SSF53850">
    <property type="entry name" value="Periplasmic binding protein-like II"/>
    <property type="match status" value="1"/>
</dbReference>
<dbReference type="Gene3D" id="3.40.190.150">
    <property type="entry name" value="Bordetella uptake gene, domain 1"/>
    <property type="match status" value="1"/>
</dbReference>
<evidence type="ECO:0008006" key="4">
    <source>
        <dbReference type="Google" id="ProtNLM"/>
    </source>
</evidence>
<dbReference type="CDD" id="cd07012">
    <property type="entry name" value="PBP2_Bug_TTT"/>
    <property type="match status" value="1"/>
</dbReference>
<dbReference type="PANTHER" id="PTHR42928:SF5">
    <property type="entry name" value="BLR1237 PROTEIN"/>
    <property type="match status" value="1"/>
</dbReference>
<dbReference type="InterPro" id="IPR005064">
    <property type="entry name" value="BUG"/>
</dbReference>
<gene>
    <name evidence="2" type="ORF">CR159_00345</name>
</gene>
<evidence type="ECO:0000256" key="1">
    <source>
        <dbReference type="ARBA" id="ARBA00006987"/>
    </source>
</evidence>
<evidence type="ECO:0000313" key="3">
    <source>
        <dbReference type="Proteomes" id="UP000234190"/>
    </source>
</evidence>
<dbReference type="PIRSF" id="PIRSF017082">
    <property type="entry name" value="YflP"/>
    <property type="match status" value="1"/>
</dbReference>
<sequence length="342" mass="35893">MAMDRLLGKANRFIGGDWALFMRTVVLGVVFSLSSVPEASAKAGEYPDKPIRLIVPYATGGATDVTARVLASEMSEKLGQQVVVENRPGVAGAIGAAYVAGQPADGYTLLFGGAGNVTLRPLMDPNLSYKPERDLATVNHVVTYDHLLVVRADLGVNSVAELVQMAKSNPGKMTFGSSGSGGPQHLAMELFKQMAGVDIMHVPYKGEAPAATDLAGGRIDMSISSATAVASYIAAGRVKALATTNQYPSPAFPDLPTVSEAGVKGYEVDIYGGVMAPAGTPPAIIGQLNKVIVEILTSPEIQERFHNAKLIPVGRGPAEFAEFLSKEREKWGPVIKSSGAQL</sequence>
<dbReference type="Proteomes" id="UP000234190">
    <property type="component" value="Unassembled WGS sequence"/>
</dbReference>
<evidence type="ECO:0000313" key="2">
    <source>
        <dbReference type="EMBL" id="PLC51526.1"/>
    </source>
</evidence>
<name>A0A2N4U924_9BURK</name>
<protein>
    <recommendedName>
        <fullName evidence="4">Tripartite-type tricarboxylate transporter, receptor component TctC</fullName>
    </recommendedName>
</protein>
<reference evidence="2 3" key="1">
    <citation type="submission" date="2017-10" db="EMBL/GenBank/DDBJ databases">
        <title>Two draft genome sequences of Pusillimonas sp. strains isolated from a nitrate- and radionuclide-contaminated groundwater in Russia.</title>
        <authorList>
            <person name="Grouzdev D.S."/>
            <person name="Tourova T.P."/>
            <person name="Goeva M.A."/>
            <person name="Babich T.L."/>
            <person name="Sokolova D.S."/>
            <person name="Abdullin R."/>
            <person name="Poltaraus A.B."/>
            <person name="Toshchakov S.V."/>
            <person name="Nazina T.N."/>
        </authorList>
    </citation>
    <scope>NUCLEOTIDE SEQUENCE [LARGE SCALE GENOMIC DNA]</scope>
    <source>
        <strain evidence="2 3">JR1/69-3-13</strain>
    </source>
</reference>
<keyword evidence="3" id="KW-1185">Reference proteome</keyword>
<comment type="caution">
    <text evidence="2">The sequence shown here is derived from an EMBL/GenBank/DDBJ whole genome shotgun (WGS) entry which is preliminary data.</text>
</comment>
<organism evidence="2 3">
    <name type="scientific">Pollutimonas subterranea</name>
    <dbReference type="NCBI Taxonomy" id="2045210"/>
    <lineage>
        <taxon>Bacteria</taxon>
        <taxon>Pseudomonadati</taxon>
        <taxon>Pseudomonadota</taxon>
        <taxon>Betaproteobacteria</taxon>
        <taxon>Burkholderiales</taxon>
        <taxon>Alcaligenaceae</taxon>
        <taxon>Pollutimonas</taxon>
    </lineage>
</organism>
<comment type="similarity">
    <text evidence="1">Belongs to the UPF0065 (bug) family.</text>
</comment>
<dbReference type="Gene3D" id="3.40.190.10">
    <property type="entry name" value="Periplasmic binding protein-like II"/>
    <property type="match status" value="1"/>
</dbReference>
<dbReference type="AlphaFoldDB" id="A0A2N4U924"/>